<organism evidence="2 3">
    <name type="scientific">Kineothrix sedimenti</name>
    <dbReference type="NCBI Taxonomy" id="3123317"/>
    <lineage>
        <taxon>Bacteria</taxon>
        <taxon>Bacillati</taxon>
        <taxon>Bacillota</taxon>
        <taxon>Clostridia</taxon>
        <taxon>Lachnospirales</taxon>
        <taxon>Lachnospiraceae</taxon>
        <taxon>Kineothrix</taxon>
    </lineage>
</organism>
<dbReference type="Proteomes" id="UP001451571">
    <property type="component" value="Chromosome"/>
</dbReference>
<keyword evidence="1" id="KW-0812">Transmembrane</keyword>
<keyword evidence="1" id="KW-0472">Membrane</keyword>
<reference evidence="2 3" key="1">
    <citation type="submission" date="2024-02" db="EMBL/GenBank/DDBJ databases">
        <title>Bacterial strain from lacustrine sediment.</title>
        <authorList>
            <person name="Petit C."/>
            <person name="Fadhlaoui K."/>
        </authorList>
    </citation>
    <scope>NUCLEOTIDE SEQUENCE [LARGE SCALE GENOMIC DNA]</scope>
    <source>
        <strain evidence="2 3">IPX-CK</strain>
    </source>
</reference>
<evidence type="ECO:0000256" key="1">
    <source>
        <dbReference type="SAM" id="Phobius"/>
    </source>
</evidence>
<keyword evidence="1" id="KW-1133">Transmembrane helix</keyword>
<accession>A0ABZ3EXV8</accession>
<keyword evidence="3" id="KW-1185">Reference proteome</keyword>
<dbReference type="EMBL" id="CP146256">
    <property type="protein sequence ID" value="XAH74497.1"/>
    <property type="molecule type" value="Genomic_DNA"/>
</dbReference>
<evidence type="ECO:0000313" key="3">
    <source>
        <dbReference type="Proteomes" id="UP001451571"/>
    </source>
</evidence>
<evidence type="ECO:0000313" key="2">
    <source>
        <dbReference type="EMBL" id="XAH74497.1"/>
    </source>
</evidence>
<feature type="transmembrane region" description="Helical" evidence="1">
    <location>
        <begin position="12"/>
        <end position="32"/>
    </location>
</feature>
<name>A0ABZ3EXV8_9FIRM</name>
<protein>
    <submittedName>
        <fullName evidence="2">Uncharacterized protein</fullName>
    </submittedName>
</protein>
<gene>
    <name evidence="2" type="ORF">V6984_01670</name>
</gene>
<dbReference type="RefSeq" id="WP_342758089.1">
    <property type="nucleotide sequence ID" value="NZ_CP146256.1"/>
</dbReference>
<proteinExistence type="predicted"/>
<sequence>MKAEKSKKRKKSAIMAAVVLLIGVVCFTGFTMTARSSSESSQVQITAGKNEELIYARLTSVIGNDITCTLTGSGEEKAYEIPVGTDVVTRLGTITTFSKLSEGNNVAILLEKDTDIVKAVWITE</sequence>